<sequence>MLEDRETGRAVKTRTVKTQAFIYNDFRLAPHQTNTSYVSMDGANEDHRKHTNKDYEARGDKTLLECFYFALMTANNRYRILESGDDLKNFVLREATTAGNSNGKLWILPKPAEMYDRKIRFVCALCKARRPNALQDLKAAKKHMRMHPIHPIALPEKELDEDEEDEVDEDEEDILADLEEIGRRNKWPYDVDWQAMRETFAGDVGPLIDYLVKAPEKGFSFQECVTLIQQDEDQWEQSAQHSFAHAGFYGPIGYKKILRWTKEYLKGHATGVHASQIRPLPSVDAYIRYVMVPAVVVGLIRLHLEDLDEEHDQDDGIRTWEESLEFGRAVRSSRGPVD</sequence>
<organism evidence="2 3">
    <name type="scientific">Tilletia horrida</name>
    <dbReference type="NCBI Taxonomy" id="155126"/>
    <lineage>
        <taxon>Eukaryota</taxon>
        <taxon>Fungi</taxon>
        <taxon>Dikarya</taxon>
        <taxon>Basidiomycota</taxon>
        <taxon>Ustilaginomycotina</taxon>
        <taxon>Exobasidiomycetes</taxon>
        <taxon>Tilletiales</taxon>
        <taxon>Tilletiaceae</taxon>
        <taxon>Tilletia</taxon>
    </lineage>
</organism>
<protein>
    <recommendedName>
        <fullName evidence="1">Restriction of telomere capping protein 4 C-terminal domain-containing protein</fullName>
    </recommendedName>
</protein>
<comment type="caution">
    <text evidence="2">The sequence shown here is derived from an EMBL/GenBank/DDBJ whole genome shotgun (WGS) entry which is preliminary data.</text>
</comment>
<name>A0AAN6JP97_9BASI</name>
<accession>A0AAN6JP97</accession>
<proteinExistence type="predicted"/>
<dbReference type="EMBL" id="JAPDMZ010000404">
    <property type="protein sequence ID" value="KAK0543061.1"/>
    <property type="molecule type" value="Genomic_DNA"/>
</dbReference>
<dbReference type="Pfam" id="PF14474">
    <property type="entry name" value="RTC4"/>
    <property type="match status" value="1"/>
</dbReference>
<reference evidence="2" key="1">
    <citation type="journal article" date="2023" name="PhytoFront">
        <title>Draft Genome Resources of Seven Strains of Tilletia horrida, Causal Agent of Kernel Smut of Rice.</title>
        <authorList>
            <person name="Khanal S."/>
            <person name="Antony Babu S."/>
            <person name="Zhou X.G."/>
        </authorList>
    </citation>
    <scope>NUCLEOTIDE SEQUENCE</scope>
    <source>
        <strain evidence="2">TX6</strain>
    </source>
</reference>
<dbReference type="Proteomes" id="UP001176517">
    <property type="component" value="Unassembled WGS sequence"/>
</dbReference>
<evidence type="ECO:0000313" key="2">
    <source>
        <dbReference type="EMBL" id="KAK0543061.1"/>
    </source>
</evidence>
<evidence type="ECO:0000259" key="1">
    <source>
        <dbReference type="Pfam" id="PF14474"/>
    </source>
</evidence>
<dbReference type="AlphaFoldDB" id="A0AAN6JP97"/>
<gene>
    <name evidence="2" type="ORF">OC846_006542</name>
</gene>
<dbReference type="InterPro" id="IPR028094">
    <property type="entry name" value="RTC4_C"/>
</dbReference>
<keyword evidence="3" id="KW-1185">Reference proteome</keyword>
<evidence type="ECO:0000313" key="3">
    <source>
        <dbReference type="Proteomes" id="UP001176517"/>
    </source>
</evidence>
<feature type="domain" description="Restriction of telomere capping protein 4 C-terminal" evidence="1">
    <location>
        <begin position="235"/>
        <end position="330"/>
    </location>
</feature>